<dbReference type="FunFam" id="3.30.70.141:FF:000003">
    <property type="entry name" value="Nucleoside diphosphate kinase"/>
    <property type="match status" value="1"/>
</dbReference>
<feature type="binding site" evidence="12 13">
    <location>
        <position position="113"/>
    </location>
    <ligand>
        <name>ATP</name>
        <dbReference type="ChEBI" id="CHEBI:30616"/>
    </ligand>
</feature>
<evidence type="ECO:0000256" key="2">
    <source>
        <dbReference type="ARBA" id="ARBA00012966"/>
    </source>
</evidence>
<sequence length="139" mass="15624">MLERTLSILKPDVVKRNIIGNVIAYIEQAGLKIAAQKMCLLSQLQAERFYEIHKAQPFFSELIRFMVSGPVIVQVLIGDSAVTLYREVMGATDPKKAKPGSIRADFAESIDANCVHGSDNLENAKREIMFFFPECEILY</sequence>
<dbReference type="GO" id="GO:0006241">
    <property type="term" value="P:CTP biosynthetic process"/>
    <property type="evidence" value="ECO:0007669"/>
    <property type="project" value="UniProtKB-UniRule"/>
</dbReference>
<keyword evidence="4 12" id="KW-0597">Phosphoprotein</keyword>
<dbReference type="GO" id="GO:0004550">
    <property type="term" value="F:nucleoside diphosphate kinase activity"/>
    <property type="evidence" value="ECO:0007669"/>
    <property type="project" value="UniProtKB-UniRule"/>
</dbReference>
<keyword evidence="11 12" id="KW-0546">Nucleotide metabolism</keyword>
<organism evidence="16 17">
    <name type="scientific">Candidatus Neoehrlichia procyonis str. RAC413</name>
    <dbReference type="NCBI Taxonomy" id="1359163"/>
    <lineage>
        <taxon>Bacteria</taxon>
        <taxon>Pseudomonadati</taxon>
        <taxon>Pseudomonadota</taxon>
        <taxon>Alphaproteobacteria</taxon>
        <taxon>Rickettsiales</taxon>
        <taxon>Anaplasmataceae</taxon>
        <taxon>Candidatus Neoehrlichia</taxon>
    </lineage>
</organism>
<comment type="catalytic activity">
    <reaction evidence="12">
        <text>a ribonucleoside 5'-diphosphate + ATP = a ribonucleoside 5'-triphosphate + ADP</text>
        <dbReference type="Rhea" id="RHEA:18113"/>
        <dbReference type="ChEBI" id="CHEBI:30616"/>
        <dbReference type="ChEBI" id="CHEBI:57930"/>
        <dbReference type="ChEBI" id="CHEBI:61557"/>
        <dbReference type="ChEBI" id="CHEBI:456216"/>
        <dbReference type="EC" id="2.7.4.6"/>
    </reaction>
</comment>
<dbReference type="GO" id="GO:0046872">
    <property type="term" value="F:metal ion binding"/>
    <property type="evidence" value="ECO:0007669"/>
    <property type="project" value="UniProtKB-KW"/>
</dbReference>
<name>A0A0F3NNS8_9RICK</name>
<dbReference type="PRINTS" id="PR01243">
    <property type="entry name" value="NUCDPKINASE"/>
</dbReference>
<keyword evidence="8 12" id="KW-0418">Kinase</keyword>
<keyword evidence="6 12" id="KW-0479">Metal-binding</keyword>
<feature type="binding site" evidence="12 13">
    <location>
        <position position="10"/>
    </location>
    <ligand>
        <name>ATP</name>
        <dbReference type="ChEBI" id="CHEBI:30616"/>
    </ligand>
</feature>
<keyword evidence="12" id="KW-0963">Cytoplasm</keyword>
<dbReference type="InterPro" id="IPR001564">
    <property type="entry name" value="Nucleoside_diP_kinase"/>
</dbReference>
<accession>A0A0F3NNS8</accession>
<dbReference type="InterPro" id="IPR034907">
    <property type="entry name" value="NDK-like_dom"/>
</dbReference>
<evidence type="ECO:0000256" key="7">
    <source>
        <dbReference type="ARBA" id="ARBA00022741"/>
    </source>
</evidence>
<keyword evidence="7 12" id="KW-0547">Nucleotide-binding</keyword>
<dbReference type="CDD" id="cd04413">
    <property type="entry name" value="NDPk_I"/>
    <property type="match status" value="1"/>
</dbReference>
<comment type="subcellular location">
    <subcellularLocation>
        <location evidence="12">Cytoplasm</location>
    </subcellularLocation>
</comment>
<evidence type="ECO:0000256" key="12">
    <source>
        <dbReference type="HAMAP-Rule" id="MF_00451"/>
    </source>
</evidence>
<dbReference type="Pfam" id="PF00334">
    <property type="entry name" value="NDK"/>
    <property type="match status" value="1"/>
</dbReference>
<comment type="subunit">
    <text evidence="12">Homotetramer.</text>
</comment>
<dbReference type="PATRIC" id="fig|1359163.3.peg.790"/>
<gene>
    <name evidence="12 16" type="primary">ndk</name>
    <name evidence="16" type="ORF">NLO413_0818</name>
</gene>
<evidence type="ECO:0000256" key="14">
    <source>
        <dbReference type="RuleBase" id="RU004011"/>
    </source>
</evidence>
<feature type="binding site" evidence="12 13">
    <location>
        <position position="103"/>
    </location>
    <ligand>
        <name>ATP</name>
        <dbReference type="ChEBI" id="CHEBI:30616"/>
    </ligand>
</feature>
<keyword evidence="9 12" id="KW-0067">ATP-binding</keyword>
<dbReference type="InterPro" id="IPR036850">
    <property type="entry name" value="NDK-like_dom_sf"/>
</dbReference>
<dbReference type="RefSeq" id="WP_045809140.1">
    <property type="nucleotide sequence ID" value="NZ_LANX01000001.1"/>
</dbReference>
<feature type="active site" description="Pros-phosphohistidine intermediate" evidence="12 13">
    <location>
        <position position="116"/>
    </location>
</feature>
<evidence type="ECO:0000256" key="5">
    <source>
        <dbReference type="ARBA" id="ARBA00022679"/>
    </source>
</evidence>
<dbReference type="STRING" id="1359163.NLO413_0818"/>
<comment type="function">
    <text evidence="12">Major role in the synthesis of nucleoside triphosphates other than ATP. The ATP gamma phosphate is transferred to the NDP beta phosphate via a ping-pong mechanism, using a phosphorylated active-site intermediate.</text>
</comment>
<dbReference type="Gene3D" id="3.30.70.141">
    <property type="entry name" value="Nucleoside diphosphate kinase-like domain"/>
    <property type="match status" value="1"/>
</dbReference>
<evidence type="ECO:0000259" key="15">
    <source>
        <dbReference type="SMART" id="SM00562"/>
    </source>
</evidence>
<comment type="similarity">
    <text evidence="1 12 13 14">Belongs to the NDK family.</text>
</comment>
<dbReference type="NCBIfam" id="NF001908">
    <property type="entry name" value="PRK00668.1"/>
    <property type="match status" value="1"/>
</dbReference>
<keyword evidence="5 12" id="KW-0808">Transferase</keyword>
<keyword evidence="10 12" id="KW-0460">Magnesium</keyword>
<evidence type="ECO:0000256" key="3">
    <source>
        <dbReference type="ARBA" id="ARBA00017632"/>
    </source>
</evidence>
<feature type="binding site" evidence="12 13">
    <location>
        <position position="92"/>
    </location>
    <ligand>
        <name>ATP</name>
        <dbReference type="ChEBI" id="CHEBI:30616"/>
    </ligand>
</feature>
<evidence type="ECO:0000256" key="4">
    <source>
        <dbReference type="ARBA" id="ARBA00022553"/>
    </source>
</evidence>
<feature type="domain" description="Nucleoside diphosphate kinase-like" evidence="15">
    <location>
        <begin position="2"/>
        <end position="139"/>
    </location>
</feature>
<evidence type="ECO:0000313" key="16">
    <source>
        <dbReference type="EMBL" id="KJV69426.1"/>
    </source>
</evidence>
<feature type="binding site" evidence="12 13">
    <location>
        <position position="86"/>
    </location>
    <ligand>
        <name>ATP</name>
        <dbReference type="ChEBI" id="CHEBI:30616"/>
    </ligand>
</feature>
<protein>
    <recommendedName>
        <fullName evidence="3 12">Nucleoside diphosphate kinase</fullName>
        <shortName evidence="12">NDK</shortName>
        <shortName evidence="12">NDP kinase</shortName>
        <ecNumber evidence="2 12">2.7.4.6</ecNumber>
    </recommendedName>
    <alternativeName>
        <fullName evidence="12">Nucleoside-2-P kinase</fullName>
    </alternativeName>
</protein>
<evidence type="ECO:0000256" key="10">
    <source>
        <dbReference type="ARBA" id="ARBA00022842"/>
    </source>
</evidence>
<evidence type="ECO:0000256" key="6">
    <source>
        <dbReference type="ARBA" id="ARBA00022723"/>
    </source>
</evidence>
<dbReference type="PANTHER" id="PTHR46161:SF3">
    <property type="entry name" value="NUCLEOSIDE DIPHOSPHATE KINASE DDB_G0292928-RELATED"/>
    <property type="match status" value="1"/>
</dbReference>
<dbReference type="Proteomes" id="UP000033562">
    <property type="component" value="Unassembled WGS sequence"/>
</dbReference>
<keyword evidence="17" id="KW-1185">Reference proteome</keyword>
<dbReference type="GO" id="GO:0006228">
    <property type="term" value="P:UTP biosynthetic process"/>
    <property type="evidence" value="ECO:0007669"/>
    <property type="project" value="UniProtKB-UniRule"/>
</dbReference>
<evidence type="ECO:0000256" key="11">
    <source>
        <dbReference type="ARBA" id="ARBA00023080"/>
    </source>
</evidence>
<dbReference type="EC" id="2.7.4.6" evidence="2 12"/>
<evidence type="ECO:0000256" key="8">
    <source>
        <dbReference type="ARBA" id="ARBA00022777"/>
    </source>
</evidence>
<dbReference type="PROSITE" id="PS51374">
    <property type="entry name" value="NDPK_LIKE"/>
    <property type="match status" value="1"/>
</dbReference>
<comment type="caution">
    <text evidence="16">The sequence shown here is derived from an EMBL/GenBank/DDBJ whole genome shotgun (WGS) entry which is preliminary data.</text>
</comment>
<dbReference type="GO" id="GO:0006183">
    <property type="term" value="P:GTP biosynthetic process"/>
    <property type="evidence" value="ECO:0007669"/>
    <property type="project" value="UniProtKB-UniRule"/>
</dbReference>
<dbReference type="EMBL" id="LANX01000001">
    <property type="protein sequence ID" value="KJV69426.1"/>
    <property type="molecule type" value="Genomic_DNA"/>
</dbReference>
<dbReference type="GO" id="GO:0005524">
    <property type="term" value="F:ATP binding"/>
    <property type="evidence" value="ECO:0007669"/>
    <property type="project" value="UniProtKB-UniRule"/>
</dbReference>
<dbReference type="PANTHER" id="PTHR46161">
    <property type="entry name" value="NUCLEOSIDE DIPHOSPHATE KINASE"/>
    <property type="match status" value="1"/>
</dbReference>
<evidence type="ECO:0000256" key="13">
    <source>
        <dbReference type="PROSITE-ProRule" id="PRU00706"/>
    </source>
</evidence>
<evidence type="ECO:0000313" key="17">
    <source>
        <dbReference type="Proteomes" id="UP000033562"/>
    </source>
</evidence>
<evidence type="ECO:0000256" key="1">
    <source>
        <dbReference type="ARBA" id="ARBA00008142"/>
    </source>
</evidence>
<dbReference type="AlphaFoldDB" id="A0A0F3NNS8"/>
<dbReference type="OrthoDB" id="9801161at2"/>
<evidence type="ECO:0000256" key="9">
    <source>
        <dbReference type="ARBA" id="ARBA00022840"/>
    </source>
</evidence>
<dbReference type="HAMAP" id="MF_00451">
    <property type="entry name" value="NDP_kinase"/>
    <property type="match status" value="1"/>
</dbReference>
<feature type="binding site" evidence="12 13">
    <location>
        <position position="58"/>
    </location>
    <ligand>
        <name>ATP</name>
        <dbReference type="ChEBI" id="CHEBI:30616"/>
    </ligand>
</feature>
<reference evidence="16 17" key="1">
    <citation type="submission" date="2015-02" db="EMBL/GenBank/DDBJ databases">
        <title>Genome Sequencing of Rickettsiales.</title>
        <authorList>
            <person name="Daugherty S.C."/>
            <person name="Su Q."/>
            <person name="Abolude K."/>
            <person name="Beier-Sexton M."/>
            <person name="Carlyon J.A."/>
            <person name="Carter R."/>
            <person name="Day N.P."/>
            <person name="Dumler S.J."/>
            <person name="Dyachenko V."/>
            <person name="Godinez A."/>
            <person name="Kurtti T.J."/>
            <person name="Lichay M."/>
            <person name="Mullins K.E."/>
            <person name="Ott S."/>
            <person name="Pappas-Brown V."/>
            <person name="Paris D.H."/>
            <person name="Patel P."/>
            <person name="Richards A.L."/>
            <person name="Sadzewicz L."/>
            <person name="Sears K."/>
            <person name="Seidman D."/>
            <person name="Sengamalay N."/>
            <person name="Stenos J."/>
            <person name="Tallon L.J."/>
            <person name="Vincent G."/>
            <person name="Fraser C.M."/>
            <person name="Munderloh U."/>
            <person name="Dunning-Hotopp J.C."/>
        </authorList>
    </citation>
    <scope>NUCLEOTIDE SEQUENCE [LARGE SCALE GENOMIC DNA]</scope>
    <source>
        <strain evidence="16 17">RAC413</strain>
    </source>
</reference>
<dbReference type="GO" id="GO:0005737">
    <property type="term" value="C:cytoplasm"/>
    <property type="evidence" value="ECO:0007669"/>
    <property type="project" value="UniProtKB-SubCell"/>
</dbReference>
<proteinExistence type="inferred from homology"/>
<comment type="cofactor">
    <cofactor evidence="12">
        <name>Mg(2+)</name>
        <dbReference type="ChEBI" id="CHEBI:18420"/>
    </cofactor>
</comment>
<comment type="catalytic activity">
    <reaction evidence="12">
        <text>a 2'-deoxyribonucleoside 5'-diphosphate + ATP = a 2'-deoxyribonucleoside 5'-triphosphate + ADP</text>
        <dbReference type="Rhea" id="RHEA:44640"/>
        <dbReference type="ChEBI" id="CHEBI:30616"/>
        <dbReference type="ChEBI" id="CHEBI:61560"/>
        <dbReference type="ChEBI" id="CHEBI:73316"/>
        <dbReference type="ChEBI" id="CHEBI:456216"/>
        <dbReference type="EC" id="2.7.4.6"/>
    </reaction>
</comment>
<dbReference type="SMART" id="SM00562">
    <property type="entry name" value="NDK"/>
    <property type="match status" value="1"/>
</dbReference>
<dbReference type="SUPFAM" id="SSF54919">
    <property type="entry name" value="Nucleoside diphosphate kinase, NDK"/>
    <property type="match status" value="1"/>
</dbReference>